<dbReference type="Proteomes" id="UP000218238">
    <property type="component" value="Unassembled WGS sequence"/>
</dbReference>
<keyword evidence="2" id="KW-1185">Reference proteome</keyword>
<dbReference type="EMBL" id="NTFS01000257">
    <property type="protein sequence ID" value="PAX52291.1"/>
    <property type="molecule type" value="Genomic_DNA"/>
</dbReference>
<evidence type="ECO:0008006" key="3">
    <source>
        <dbReference type="Google" id="ProtNLM"/>
    </source>
</evidence>
<proteinExistence type="predicted"/>
<dbReference type="RefSeq" id="WP_095723398.1">
    <property type="nucleotide sequence ID" value="NZ_NTFS01000257.1"/>
</dbReference>
<name>A0A2A2TF22_9CYAN</name>
<evidence type="ECO:0000313" key="2">
    <source>
        <dbReference type="Proteomes" id="UP000218238"/>
    </source>
</evidence>
<accession>A0A2A2TF22</accession>
<dbReference type="AlphaFoldDB" id="A0A2A2TF22"/>
<protein>
    <recommendedName>
        <fullName evidence="3">WGR domain-containing protein</fullName>
    </recommendedName>
</protein>
<sequence>MISTKIDSIHCTQDFTLAVFNTEVNYWQFRVIHSTGAVSGERSIYYTKLAAERAGRKWIKQLI</sequence>
<comment type="caution">
    <text evidence="1">The sequence shown here is derived from an EMBL/GenBank/DDBJ whole genome shotgun (WGS) entry which is preliminary data.</text>
</comment>
<gene>
    <name evidence="1" type="ORF">CK510_20145</name>
</gene>
<organism evidence="1 2">
    <name type="scientific">Brunnivagina elsteri CCALA 953</name>
    <dbReference type="NCBI Taxonomy" id="987040"/>
    <lineage>
        <taxon>Bacteria</taxon>
        <taxon>Bacillati</taxon>
        <taxon>Cyanobacteriota</taxon>
        <taxon>Cyanophyceae</taxon>
        <taxon>Nostocales</taxon>
        <taxon>Calotrichaceae</taxon>
        <taxon>Brunnivagina</taxon>
    </lineage>
</organism>
<dbReference type="OrthoDB" id="515793at2"/>
<evidence type="ECO:0000313" key="1">
    <source>
        <dbReference type="EMBL" id="PAX52291.1"/>
    </source>
</evidence>
<reference evidence="1 2" key="1">
    <citation type="submission" date="2017-08" db="EMBL/GenBank/DDBJ databases">
        <title>Draft genome sequence of filamentous cyanobacterium Calothrix elsteri CCALA 953.</title>
        <authorList>
            <person name="Gagunashvili A.N."/>
            <person name="Elster J."/>
            <person name="Andresson O.S."/>
        </authorList>
    </citation>
    <scope>NUCLEOTIDE SEQUENCE [LARGE SCALE GENOMIC DNA]</scope>
    <source>
        <strain evidence="1 2">CCALA 953</strain>
    </source>
</reference>